<dbReference type="AlphaFoldDB" id="A0ABD2MUD7"/>
<feature type="transmembrane region" description="Helical" evidence="2">
    <location>
        <begin position="354"/>
        <end position="375"/>
    </location>
</feature>
<keyword evidence="7" id="KW-1185">Reference proteome</keyword>
<proteinExistence type="predicted"/>
<evidence type="ECO:0008006" key="8">
    <source>
        <dbReference type="Google" id="ProtNLM"/>
    </source>
</evidence>
<dbReference type="Pfam" id="PF19913">
    <property type="entry name" value="WCOB"/>
    <property type="match status" value="1"/>
</dbReference>
<evidence type="ECO:0000259" key="4">
    <source>
        <dbReference type="Pfam" id="PF19914"/>
    </source>
</evidence>
<comment type="caution">
    <text evidence="6">The sequence shown here is derived from an EMBL/GenBank/DDBJ whole genome shotgun (WGS) entry which is preliminary data.</text>
</comment>
<feature type="transmembrane region" description="Helical" evidence="2">
    <location>
        <begin position="576"/>
        <end position="596"/>
    </location>
</feature>
<dbReference type="InterPro" id="IPR045458">
    <property type="entry name" value="Wolframin_Sel1-like_rpt"/>
</dbReference>
<protein>
    <recommendedName>
        <fullName evidence="8">Wolframin</fullName>
    </recommendedName>
</protein>
<name>A0ABD2MUD7_9CUCU</name>
<evidence type="ECO:0000256" key="2">
    <source>
        <dbReference type="SAM" id="Phobius"/>
    </source>
</evidence>
<dbReference type="PANTHER" id="PTHR13098:SF3">
    <property type="entry name" value="WOLFRAMIN"/>
    <property type="match status" value="1"/>
</dbReference>
<evidence type="ECO:0000259" key="3">
    <source>
        <dbReference type="Pfam" id="PF19913"/>
    </source>
</evidence>
<feature type="domain" description="Wolframin cysteine-rich" evidence="5">
    <location>
        <begin position="619"/>
        <end position="725"/>
    </location>
</feature>
<dbReference type="InterPro" id="IPR026209">
    <property type="entry name" value="Wolframin_fam"/>
</dbReference>
<feature type="region of interest" description="Disordered" evidence="1">
    <location>
        <begin position="1"/>
        <end position="21"/>
    </location>
</feature>
<dbReference type="EMBL" id="JABFTP020000021">
    <property type="protein sequence ID" value="KAL3270028.1"/>
    <property type="molecule type" value="Genomic_DNA"/>
</dbReference>
<accession>A0ABD2MUD7</accession>
<feature type="transmembrane region" description="Helical" evidence="2">
    <location>
        <begin position="381"/>
        <end position="397"/>
    </location>
</feature>
<feature type="domain" description="Wolframin EF-hand" evidence="4">
    <location>
        <begin position="120"/>
        <end position="210"/>
    </location>
</feature>
<feature type="transmembrane region" description="Helical" evidence="2">
    <location>
        <begin position="296"/>
        <end position="313"/>
    </location>
</feature>
<dbReference type="InterPro" id="IPR045400">
    <property type="entry name" value="Wolframin_Cys-rich"/>
</dbReference>
<feature type="transmembrane region" description="Helical" evidence="2">
    <location>
        <begin position="265"/>
        <end position="284"/>
    </location>
</feature>
<keyword evidence="2" id="KW-0472">Membrane</keyword>
<dbReference type="PRINTS" id="PR02060">
    <property type="entry name" value="WOLFFAMILY"/>
</dbReference>
<evidence type="ECO:0000313" key="6">
    <source>
        <dbReference type="EMBL" id="KAL3270028.1"/>
    </source>
</evidence>
<evidence type="ECO:0000313" key="7">
    <source>
        <dbReference type="Proteomes" id="UP001516400"/>
    </source>
</evidence>
<sequence>MAGVVPKRSASGRKQWSLQDGPRSSLKLLRNQLANEGCSESQVVLAKQLLENDQRNHSKSETKENERLGVYWLIKASQQGNVEATELLRTCLKTGKGISEYNHMDVKSCISMTQDEKLTRKAAKEIFASLSNGADYITTEQLQRKILAIDKNKDIKHPGSLENGDGELVKNEEDSSDSDSESDWTLNSDSTSYSEKLTEDHLVSAAVDYSQGHLPLITNSLCLTPPNLQALDNIPYVYRSILHPWLVLKIFYFKILKFLGKRINFLHMKSEIQILLLLLVYSFINSENTLLVLPTVFYYITFIFMVLTTCQMMQNQMNFSDFRLWSGLFLCYSGGSLNTEQAENQYIKNNLKPYCHFFIALLLNLVIYSIISEQWVPDSELTVISFLMTFITLISFTPKKGAKLSFDMTVLLSFAVNVLAKYPYDKDPVVTQGWRFLDVRIPTFASYIIGNGIEFCLNFRLILYAAIPVLFIRIASKRNWKGIQETLIPHCVTLSWLQICIISSQGATMYGLLRGVLGLVGVVMFLPLVGLTSVLLPAIALTKWIVLSNMIHTICIFVIISSIALLISWLCAQTRFRSYTAVVQVIMMLAAFVTIINMENDSKNLQFYAESEKPQYITWNIFQKFCHQPVWQDENIALAQLKCAELDNSLIQWDGYINDIKINSIKNSYKRIFEKLPKNVNDILSCYYGEKISYSKCSNLSGDNQQDCQILYNIKKISNLCSLEKFNEYTFEITVKMASGIWGKSPEITLIVENYFRNFTMQLKPNDHIWFSGKLFNNENIGSDGILGGLKPHVFLEEIGCHNCQKNSLTKMKMSDNNSFSIFSFMQYLYVGFKFILNALFNPVVVFK</sequence>
<dbReference type="Pfam" id="PF20053">
    <property type="entry name" value="WC-rich"/>
    <property type="match status" value="1"/>
</dbReference>
<dbReference type="Pfam" id="PF19914">
    <property type="entry name" value="WEF-hand"/>
    <property type="match status" value="1"/>
</dbReference>
<evidence type="ECO:0000256" key="1">
    <source>
        <dbReference type="SAM" id="MobiDB-lite"/>
    </source>
</evidence>
<feature type="transmembrane region" description="Helical" evidence="2">
    <location>
        <begin position="820"/>
        <end position="841"/>
    </location>
</feature>
<dbReference type="InterPro" id="IPR045460">
    <property type="entry name" value="Wolframin_EF-hand"/>
</dbReference>
<feature type="transmembrane region" description="Helical" evidence="2">
    <location>
        <begin position="516"/>
        <end position="539"/>
    </location>
</feature>
<dbReference type="Proteomes" id="UP001516400">
    <property type="component" value="Unassembled WGS sequence"/>
</dbReference>
<dbReference type="InterPro" id="IPR045461">
    <property type="entry name" value="Wolframin_OB_fold"/>
</dbReference>
<feature type="transmembrane region" description="Helical" evidence="2">
    <location>
        <begin position="551"/>
        <end position="570"/>
    </location>
</feature>
<evidence type="ECO:0000259" key="5">
    <source>
        <dbReference type="Pfam" id="PF20053"/>
    </source>
</evidence>
<organism evidence="6 7">
    <name type="scientific">Cryptolaemus montrouzieri</name>
    <dbReference type="NCBI Taxonomy" id="559131"/>
    <lineage>
        <taxon>Eukaryota</taxon>
        <taxon>Metazoa</taxon>
        <taxon>Ecdysozoa</taxon>
        <taxon>Arthropoda</taxon>
        <taxon>Hexapoda</taxon>
        <taxon>Insecta</taxon>
        <taxon>Pterygota</taxon>
        <taxon>Neoptera</taxon>
        <taxon>Endopterygota</taxon>
        <taxon>Coleoptera</taxon>
        <taxon>Polyphaga</taxon>
        <taxon>Cucujiformia</taxon>
        <taxon>Coccinelloidea</taxon>
        <taxon>Coccinellidae</taxon>
        <taxon>Scymninae</taxon>
        <taxon>Scymnini</taxon>
        <taxon>Cryptolaemus</taxon>
    </lineage>
</organism>
<keyword evidence="2" id="KW-0812">Transmembrane</keyword>
<dbReference type="PANTHER" id="PTHR13098">
    <property type="entry name" value="WOLFRAMIN"/>
    <property type="match status" value="1"/>
</dbReference>
<reference evidence="6 7" key="1">
    <citation type="journal article" date="2021" name="BMC Biol.">
        <title>Horizontally acquired antibacterial genes associated with adaptive radiation of ladybird beetles.</title>
        <authorList>
            <person name="Li H.S."/>
            <person name="Tang X.F."/>
            <person name="Huang Y.H."/>
            <person name="Xu Z.Y."/>
            <person name="Chen M.L."/>
            <person name="Du X.Y."/>
            <person name="Qiu B.Y."/>
            <person name="Chen P.T."/>
            <person name="Zhang W."/>
            <person name="Slipinski A."/>
            <person name="Escalona H.E."/>
            <person name="Waterhouse R.M."/>
            <person name="Zwick A."/>
            <person name="Pang H."/>
        </authorList>
    </citation>
    <scope>NUCLEOTIDE SEQUENCE [LARGE SCALE GENOMIC DNA]</scope>
    <source>
        <strain evidence="6">SYSU2018</strain>
    </source>
</reference>
<feature type="domain" description="Wolframin OB-fold" evidence="3">
    <location>
        <begin position="726"/>
        <end position="848"/>
    </location>
</feature>
<feature type="region of interest" description="Disordered" evidence="1">
    <location>
        <begin position="157"/>
        <end position="190"/>
    </location>
</feature>
<gene>
    <name evidence="6" type="ORF">HHI36_009084</name>
</gene>
<keyword evidence="2" id="KW-1133">Transmembrane helix</keyword>
<dbReference type="Pfam" id="PF20023">
    <property type="entry name" value="WSLR"/>
    <property type="match status" value="1"/>
</dbReference>